<sequence length="205" mass="23132">MSKIELMDRYIYSFEEQISSSEICKFVDTVFGINLESVLVLDKKSLQAPSSNNMDQSTMSPSRTVIDSYLDLAKHKMTGMEIRKMLNQIFGINLDGISALEKERISLFSKGQWVVQNAKDLFIIHTGIEDVDVTVLPSIYFMEHSGLEGLPSELQNSLSHLGYNHDKKIRGYYFSNPSGMAVTDQFKGQTIGAIIEVIRKSYSDL</sequence>
<dbReference type="OrthoDB" id="2573403at2"/>
<proteinExistence type="predicted"/>
<accession>A0A544TMU0</accession>
<protein>
    <submittedName>
        <fullName evidence="1">Uncharacterized protein</fullName>
    </submittedName>
</protein>
<comment type="caution">
    <text evidence="1">The sequence shown here is derived from an EMBL/GenBank/DDBJ whole genome shotgun (WGS) entry which is preliminary data.</text>
</comment>
<name>A0A544TMU0_9BACI</name>
<dbReference type="AlphaFoldDB" id="A0A544TMU0"/>
<gene>
    <name evidence="1" type="ORF">FG384_15720</name>
</gene>
<dbReference type="EMBL" id="VDGI01000019">
    <property type="protein sequence ID" value="TQR18715.1"/>
    <property type="molecule type" value="Genomic_DNA"/>
</dbReference>
<evidence type="ECO:0000313" key="1">
    <source>
        <dbReference type="EMBL" id="TQR18715.1"/>
    </source>
</evidence>
<reference evidence="1 2" key="1">
    <citation type="submission" date="2019-06" db="EMBL/GenBank/DDBJ databases">
        <title>Psychrobacillus vulpis sp. nov., a new species isolated from feces of a red fox that inhabits in The Tablas de Daimiel Natural Park, Albacete, Spain.</title>
        <authorList>
            <person name="Rodriguez M."/>
            <person name="Reina J.C."/>
            <person name="Bejar V."/>
            <person name="Llamas I."/>
        </authorList>
    </citation>
    <scope>NUCLEOTIDE SEQUENCE [LARGE SCALE GENOMIC DNA]</scope>
    <source>
        <strain evidence="1 2">Z8</strain>
    </source>
</reference>
<dbReference type="Proteomes" id="UP000316626">
    <property type="component" value="Unassembled WGS sequence"/>
</dbReference>
<evidence type="ECO:0000313" key="2">
    <source>
        <dbReference type="Proteomes" id="UP000316626"/>
    </source>
</evidence>
<keyword evidence="2" id="KW-1185">Reference proteome</keyword>
<organism evidence="1 2">
    <name type="scientific">Psychrobacillus vulpis</name>
    <dbReference type="NCBI Taxonomy" id="2325572"/>
    <lineage>
        <taxon>Bacteria</taxon>
        <taxon>Bacillati</taxon>
        <taxon>Bacillota</taxon>
        <taxon>Bacilli</taxon>
        <taxon>Bacillales</taxon>
        <taxon>Bacillaceae</taxon>
        <taxon>Psychrobacillus</taxon>
    </lineage>
</organism>